<dbReference type="InterPro" id="IPR008978">
    <property type="entry name" value="HSP20-like_chaperone"/>
</dbReference>
<evidence type="ECO:0000259" key="5">
    <source>
        <dbReference type="PROSITE" id="PS01031"/>
    </source>
</evidence>
<dbReference type="InterPro" id="IPR002068">
    <property type="entry name" value="A-crystallin/Hsp20_dom"/>
</dbReference>
<comment type="similarity">
    <text evidence="2 3">Belongs to the small heat shock protein (HSP20) family.</text>
</comment>
<dbReference type="SUPFAM" id="SSF49764">
    <property type="entry name" value="HSP20-like chaperones"/>
    <property type="match status" value="1"/>
</dbReference>
<dbReference type="STRING" id="403673.A0A177X034"/>
<accession>A0A177X034</accession>
<protein>
    <recommendedName>
        <fullName evidence="5">SHSP domain-containing protein</fullName>
    </recommendedName>
</protein>
<dbReference type="Pfam" id="PF00011">
    <property type="entry name" value="HSP20"/>
    <property type="match status" value="1"/>
</dbReference>
<evidence type="ECO:0000256" key="4">
    <source>
        <dbReference type="SAM" id="MobiDB-lite"/>
    </source>
</evidence>
<feature type="domain" description="SHSP" evidence="5">
    <location>
        <begin position="357"/>
        <end position="466"/>
    </location>
</feature>
<dbReference type="eggNOG" id="KOG0710">
    <property type="taxonomic scope" value="Eukaryota"/>
</dbReference>
<dbReference type="PROSITE" id="PS01031">
    <property type="entry name" value="SHSP"/>
    <property type="match status" value="1"/>
</dbReference>
<proteinExistence type="inferred from homology"/>
<dbReference type="Proteomes" id="UP000077115">
    <property type="component" value="Unassembled WGS sequence"/>
</dbReference>
<evidence type="ECO:0000256" key="1">
    <source>
        <dbReference type="ARBA" id="ARBA00023016"/>
    </source>
</evidence>
<dbReference type="AlphaFoldDB" id="A0A177X034"/>
<evidence type="ECO:0000313" key="6">
    <source>
        <dbReference type="EMBL" id="OAJ45304.1"/>
    </source>
</evidence>
<feature type="region of interest" description="Disordered" evidence="4">
    <location>
        <begin position="1"/>
        <end position="54"/>
    </location>
</feature>
<feature type="compositionally biased region" description="Polar residues" evidence="4">
    <location>
        <begin position="1"/>
        <end position="20"/>
    </location>
</feature>
<feature type="compositionally biased region" description="Low complexity" evidence="4">
    <location>
        <begin position="21"/>
        <end position="42"/>
    </location>
</feature>
<organism evidence="6 7">
    <name type="scientific">Batrachochytrium dendrobatidis (strain JEL423)</name>
    <dbReference type="NCBI Taxonomy" id="403673"/>
    <lineage>
        <taxon>Eukaryota</taxon>
        <taxon>Fungi</taxon>
        <taxon>Fungi incertae sedis</taxon>
        <taxon>Chytridiomycota</taxon>
        <taxon>Chytridiomycota incertae sedis</taxon>
        <taxon>Chytridiomycetes</taxon>
        <taxon>Rhizophydiales</taxon>
        <taxon>Rhizophydiales incertae sedis</taxon>
        <taxon>Batrachochytrium</taxon>
    </lineage>
</organism>
<reference evidence="6 7" key="1">
    <citation type="submission" date="2006-10" db="EMBL/GenBank/DDBJ databases">
        <title>The Genome Sequence of Batrachochytrium dendrobatidis JEL423.</title>
        <authorList>
            <consortium name="The Broad Institute Genome Sequencing Platform"/>
            <person name="Birren B."/>
            <person name="Lander E."/>
            <person name="Galagan J."/>
            <person name="Cuomo C."/>
            <person name="Devon K."/>
            <person name="Jaffe D."/>
            <person name="Butler J."/>
            <person name="Alvarez P."/>
            <person name="Gnerre S."/>
            <person name="Grabherr M."/>
            <person name="Kleber M."/>
            <person name="Mauceli E."/>
            <person name="Brockman W."/>
            <person name="Young S."/>
            <person name="LaButti K."/>
            <person name="Sykes S."/>
            <person name="DeCaprio D."/>
            <person name="Crawford M."/>
            <person name="Koehrsen M."/>
            <person name="Engels R."/>
            <person name="Montgomery P."/>
            <person name="Pearson M."/>
            <person name="Howarth C."/>
            <person name="Larson L."/>
            <person name="White J."/>
            <person name="O'Leary S."/>
            <person name="Kodira C."/>
            <person name="Zeng Q."/>
            <person name="Yandava C."/>
            <person name="Alvarado L."/>
            <person name="Longcore J."/>
            <person name="James T."/>
        </authorList>
    </citation>
    <scope>NUCLEOTIDE SEQUENCE [LARGE SCALE GENOMIC DNA]</scope>
    <source>
        <strain evidence="6 7">JEL423</strain>
    </source>
</reference>
<reference evidence="6 7" key="2">
    <citation type="submission" date="2016-05" db="EMBL/GenBank/DDBJ databases">
        <title>Lineage-specific infection strategies underlie the spectrum of fungal disease in amphibians.</title>
        <authorList>
            <person name="Cuomo C.A."/>
            <person name="Farrer R.A."/>
            <person name="James T."/>
            <person name="Longcore J."/>
            <person name="Birren B."/>
        </authorList>
    </citation>
    <scope>NUCLEOTIDE SEQUENCE [LARGE SCALE GENOMIC DNA]</scope>
    <source>
        <strain evidence="6 7">JEL423</strain>
    </source>
</reference>
<evidence type="ECO:0000256" key="2">
    <source>
        <dbReference type="PROSITE-ProRule" id="PRU00285"/>
    </source>
</evidence>
<evidence type="ECO:0000313" key="7">
    <source>
        <dbReference type="Proteomes" id="UP000077115"/>
    </source>
</evidence>
<feature type="compositionally biased region" description="Polar residues" evidence="4">
    <location>
        <begin position="43"/>
        <end position="54"/>
    </location>
</feature>
<gene>
    <name evidence="6" type="ORF">BDEG_28454</name>
</gene>
<dbReference type="InterPro" id="IPR031107">
    <property type="entry name" value="Small_HSP"/>
</dbReference>
<dbReference type="PANTHER" id="PTHR11527">
    <property type="entry name" value="HEAT-SHOCK PROTEIN 20 FAMILY MEMBER"/>
    <property type="match status" value="1"/>
</dbReference>
<dbReference type="Gene3D" id="2.60.40.790">
    <property type="match status" value="1"/>
</dbReference>
<dbReference type="EMBL" id="DS022315">
    <property type="protein sequence ID" value="OAJ45304.1"/>
    <property type="molecule type" value="Genomic_DNA"/>
</dbReference>
<name>A0A177X034_BATDL</name>
<dbReference type="CDD" id="cd06464">
    <property type="entry name" value="ACD_sHsps-like"/>
    <property type="match status" value="1"/>
</dbReference>
<dbReference type="VEuPathDB" id="FungiDB:BDEG_28454"/>
<sequence length="466" mass="50593">MSSNAPASSAPETTSQSVPETRSQVTPTSSSQSASRSNVQAAPSSSNQQTFTNIPQAAPTGFVGEVQGLQFKSTAGNAFLPHFAQTGRDVTMDSWRHSFGSKPSAENPYSTPNPAFSINSQPPYTSKEKHLCELVMQLGHALNALDIQYASYVGQVIASQDPNMFRVLSQYTMLQPNHSGVIPSMQTLMFGIYPKLQTTTSPLQLQLTNMIETLRPKVTEAMAELQKKSLPFSDHEQLMSQILSTQAMHYSRLILLFNLMMCVLDSSQTMIVSPHLVGWLIDQINCLGVDSVTIRRAEIVREFTQMLTAARSEIAQTPSQQLGSIPVHNLFGQSAATGGMTSAFTPASSCTTSAKSIHQADWIPAIAIRNNATQLILDVYLPGVTKDFVSVKVGENGNYVSISGSIPVNPSYQDSNIFINERLFGNFSRIVQLPCAVDGSKTTAKSENGVFEVKMTKLNPASVKID</sequence>
<keyword evidence="1" id="KW-0346">Stress response</keyword>
<evidence type="ECO:0000256" key="3">
    <source>
        <dbReference type="RuleBase" id="RU003616"/>
    </source>
</evidence>